<protein>
    <submittedName>
        <fullName evidence="2">Uncharacterized protein</fullName>
    </submittedName>
</protein>
<dbReference type="KEGG" id="hty:BN2458_PEG0849"/>
<keyword evidence="1" id="KW-1133">Transmembrane helix</keyword>
<reference evidence="3" key="1">
    <citation type="submission" date="2015-11" db="EMBL/GenBank/DDBJ databases">
        <authorList>
            <person name="Anvar S.Y."/>
        </authorList>
    </citation>
    <scope>NUCLEOTIDE SEQUENCE [LARGE SCALE GENOMIC DNA]</scope>
</reference>
<evidence type="ECO:0000313" key="2">
    <source>
        <dbReference type="EMBL" id="CUU39735.1"/>
    </source>
</evidence>
<proteinExistence type="predicted"/>
<organism evidence="2 3">
    <name type="scientific">Helicobacter typhlonius</name>
    <dbReference type="NCBI Taxonomy" id="76936"/>
    <lineage>
        <taxon>Bacteria</taxon>
        <taxon>Pseudomonadati</taxon>
        <taxon>Campylobacterota</taxon>
        <taxon>Epsilonproteobacteria</taxon>
        <taxon>Campylobacterales</taxon>
        <taxon>Helicobacteraceae</taxon>
        <taxon>Helicobacter</taxon>
    </lineage>
</organism>
<gene>
    <name evidence="2" type="ORF">BN2458_PEG0849</name>
</gene>
<dbReference type="AlphaFoldDB" id="A0A0S4PVN9"/>
<sequence>MNLPHCLAFLQYFIRFCMLKAFLFYNFYQFSHKLCTKKAQNYTFLTI</sequence>
<feature type="transmembrane region" description="Helical" evidence="1">
    <location>
        <begin position="12"/>
        <end position="28"/>
    </location>
</feature>
<evidence type="ECO:0000256" key="1">
    <source>
        <dbReference type="SAM" id="Phobius"/>
    </source>
</evidence>
<dbReference type="Proteomes" id="UP000064525">
    <property type="component" value="Chromosome I"/>
</dbReference>
<accession>A0A0S4PVN9</accession>
<name>A0A0S4PVN9_9HELI</name>
<keyword evidence="1" id="KW-0472">Membrane</keyword>
<dbReference type="EMBL" id="LN907858">
    <property type="protein sequence ID" value="CUU39735.1"/>
    <property type="molecule type" value="Genomic_DNA"/>
</dbReference>
<evidence type="ECO:0000313" key="3">
    <source>
        <dbReference type="Proteomes" id="UP000064525"/>
    </source>
</evidence>
<keyword evidence="1" id="KW-0812">Transmembrane</keyword>